<feature type="chain" id="PRO_5045175535" evidence="2">
    <location>
        <begin position="20"/>
        <end position="206"/>
    </location>
</feature>
<feature type="region of interest" description="Disordered" evidence="1">
    <location>
        <begin position="91"/>
        <end position="206"/>
    </location>
</feature>
<feature type="signal peptide" evidence="2">
    <location>
        <begin position="1"/>
        <end position="19"/>
    </location>
</feature>
<keyword evidence="4" id="KW-1185">Reference proteome</keyword>
<gene>
    <name evidence="3" type="ORF">SK069_17880</name>
</gene>
<evidence type="ECO:0000313" key="4">
    <source>
        <dbReference type="Proteomes" id="UP001277761"/>
    </source>
</evidence>
<proteinExistence type="predicted"/>
<keyword evidence="3" id="KW-0449">Lipoprotein</keyword>
<organism evidence="3 4">
    <name type="scientific">Patulibacter brassicae</name>
    <dbReference type="NCBI Taxonomy" id="1705717"/>
    <lineage>
        <taxon>Bacteria</taxon>
        <taxon>Bacillati</taxon>
        <taxon>Actinomycetota</taxon>
        <taxon>Thermoleophilia</taxon>
        <taxon>Solirubrobacterales</taxon>
        <taxon>Patulibacteraceae</taxon>
        <taxon>Patulibacter</taxon>
    </lineage>
</organism>
<feature type="compositionally biased region" description="Low complexity" evidence="1">
    <location>
        <begin position="100"/>
        <end position="143"/>
    </location>
</feature>
<feature type="compositionally biased region" description="Basic and acidic residues" evidence="1">
    <location>
        <begin position="178"/>
        <end position="200"/>
    </location>
</feature>
<evidence type="ECO:0000256" key="2">
    <source>
        <dbReference type="SAM" id="SignalP"/>
    </source>
</evidence>
<keyword evidence="2" id="KW-0732">Signal</keyword>
<dbReference type="EMBL" id="JAXAVX010000014">
    <property type="protein sequence ID" value="MDX8153473.1"/>
    <property type="molecule type" value="Genomic_DNA"/>
</dbReference>
<comment type="caution">
    <text evidence="3">The sequence shown here is derived from an EMBL/GenBank/DDBJ whole genome shotgun (WGS) entry which is preliminary data.</text>
</comment>
<name>A0ABU4VNS1_9ACTN</name>
<evidence type="ECO:0000256" key="1">
    <source>
        <dbReference type="SAM" id="MobiDB-lite"/>
    </source>
</evidence>
<sequence length="206" mass="21858">MRLPSTRIALLLVTASALAGCGQSSDLLDASSADELKRELRTISTAVAEQRCDDATAAVSDGARKVEDLPGDVDEQLVSHLRDAFSRLRSTVESECAEATTTTDTTTTTTETPTTTTTEPEPTTPDPSTSTPEQPTGPDPGTDPGDGDGTGDGDEDGSGGVDPGAVDPGSGAIPRGMQEWRQRGREQERRMREALRELRRQYRGQP</sequence>
<dbReference type="Proteomes" id="UP001277761">
    <property type="component" value="Unassembled WGS sequence"/>
</dbReference>
<protein>
    <submittedName>
        <fullName evidence="3">Lipoprotein</fullName>
    </submittedName>
</protein>
<dbReference type="RefSeq" id="WP_319955624.1">
    <property type="nucleotide sequence ID" value="NZ_JAXAVX010000014.1"/>
</dbReference>
<reference evidence="3 4" key="1">
    <citation type="submission" date="2023-11" db="EMBL/GenBank/DDBJ databases">
        <authorList>
            <person name="Xu M."/>
            <person name="Jiang T."/>
        </authorList>
    </citation>
    <scope>NUCLEOTIDE SEQUENCE [LARGE SCALE GENOMIC DNA]</scope>
    <source>
        <strain evidence="3 4">SD</strain>
    </source>
</reference>
<dbReference type="PROSITE" id="PS51257">
    <property type="entry name" value="PROKAR_LIPOPROTEIN"/>
    <property type="match status" value="1"/>
</dbReference>
<accession>A0ABU4VNS1</accession>
<evidence type="ECO:0000313" key="3">
    <source>
        <dbReference type="EMBL" id="MDX8153473.1"/>
    </source>
</evidence>
<feature type="compositionally biased region" description="Acidic residues" evidence="1">
    <location>
        <begin position="145"/>
        <end position="157"/>
    </location>
</feature>